<dbReference type="PROSITE" id="PS51904">
    <property type="entry name" value="GLYCOSYL_HYDROL_F25_2"/>
    <property type="match status" value="1"/>
</dbReference>
<dbReference type="Pfam" id="PF01183">
    <property type="entry name" value="Glyco_hydro_25"/>
    <property type="match status" value="1"/>
</dbReference>
<dbReference type="SUPFAM" id="SSF51445">
    <property type="entry name" value="(Trans)glycosidases"/>
    <property type="match status" value="1"/>
</dbReference>
<dbReference type="RefSeq" id="WP_207349228.1">
    <property type="nucleotide sequence ID" value="NZ_JAFMPY010000003.1"/>
</dbReference>
<keyword evidence="6" id="KW-1185">Reference proteome</keyword>
<evidence type="ECO:0000256" key="2">
    <source>
        <dbReference type="ARBA" id="ARBA00022801"/>
    </source>
</evidence>
<protein>
    <submittedName>
        <fullName evidence="5">Glycoside hydrolase family 25 protein</fullName>
    </submittedName>
</protein>
<evidence type="ECO:0000313" key="6">
    <source>
        <dbReference type="Proteomes" id="UP000664288"/>
    </source>
</evidence>
<evidence type="ECO:0000256" key="1">
    <source>
        <dbReference type="ARBA" id="ARBA00010646"/>
    </source>
</evidence>
<proteinExistence type="inferred from homology"/>
<reference evidence="5 6" key="1">
    <citation type="submission" date="2021-03" db="EMBL/GenBank/DDBJ databases">
        <title>Whole genome sequence of Jiella sp. MQZ13P-4.</title>
        <authorList>
            <person name="Tuo L."/>
        </authorList>
    </citation>
    <scope>NUCLEOTIDE SEQUENCE [LARGE SCALE GENOMIC DNA]</scope>
    <source>
        <strain evidence="5 6">MQZ13P-4</strain>
    </source>
</reference>
<dbReference type="PANTHER" id="PTHR34135">
    <property type="entry name" value="LYSOZYME"/>
    <property type="match status" value="1"/>
</dbReference>
<dbReference type="PANTHER" id="PTHR34135:SF2">
    <property type="entry name" value="LYSOZYME"/>
    <property type="match status" value="1"/>
</dbReference>
<gene>
    <name evidence="5" type="ORF">J1C47_02925</name>
</gene>
<dbReference type="InterPro" id="IPR002053">
    <property type="entry name" value="Glyco_hydro_25"/>
</dbReference>
<dbReference type="InterPro" id="IPR017853">
    <property type="entry name" value="GH"/>
</dbReference>
<dbReference type="CDD" id="cd06413">
    <property type="entry name" value="GH25_muramidase_1"/>
    <property type="match status" value="1"/>
</dbReference>
<keyword evidence="3" id="KW-0326">Glycosidase</keyword>
<comment type="similarity">
    <text evidence="1">Belongs to the glycosyl hydrolase 25 family.</text>
</comment>
<comment type="caution">
    <text evidence="5">The sequence shown here is derived from an EMBL/GenBank/DDBJ whole genome shotgun (WGS) entry which is preliminary data.</text>
</comment>
<evidence type="ECO:0000256" key="3">
    <source>
        <dbReference type="ARBA" id="ARBA00023295"/>
    </source>
</evidence>
<name>A0ABS3IYT7_9HYPH</name>
<organism evidence="5 6">
    <name type="scientific">Jiella sonneratiae</name>
    <dbReference type="NCBI Taxonomy" id="2816856"/>
    <lineage>
        <taxon>Bacteria</taxon>
        <taxon>Pseudomonadati</taxon>
        <taxon>Pseudomonadota</taxon>
        <taxon>Alphaproteobacteria</taxon>
        <taxon>Hyphomicrobiales</taxon>
        <taxon>Aurantimonadaceae</taxon>
        <taxon>Jiella</taxon>
    </lineage>
</organism>
<feature type="region of interest" description="Disordered" evidence="4">
    <location>
        <begin position="1"/>
        <end position="23"/>
    </location>
</feature>
<accession>A0ABS3IYT7</accession>
<dbReference type="InterPro" id="IPR018077">
    <property type="entry name" value="Glyco_hydro_fam25_subgr"/>
</dbReference>
<dbReference type="EMBL" id="JAFMPY010000003">
    <property type="protein sequence ID" value="MBO0902580.1"/>
    <property type="molecule type" value="Genomic_DNA"/>
</dbReference>
<keyword evidence="2 5" id="KW-0378">Hydrolase</keyword>
<evidence type="ECO:0000256" key="4">
    <source>
        <dbReference type="SAM" id="MobiDB-lite"/>
    </source>
</evidence>
<dbReference type="Proteomes" id="UP000664288">
    <property type="component" value="Unassembled WGS sequence"/>
</dbReference>
<dbReference type="Gene3D" id="3.20.20.80">
    <property type="entry name" value="Glycosidases"/>
    <property type="match status" value="1"/>
</dbReference>
<dbReference type="GO" id="GO:0016787">
    <property type="term" value="F:hydrolase activity"/>
    <property type="evidence" value="ECO:0007669"/>
    <property type="project" value="UniProtKB-KW"/>
</dbReference>
<sequence length="274" mass="31156">MDVSHRVRNHQRDDEPARPAAGRTSRRAFLAALGASAALAGCRSTATSVEDLGLSSFSAQTASAYPIHGIDVAKYQGDIDWEEAQNGGVAFAWLKATEGGDRVDDRFDEYWREAGKVRVPRGAYHFWYHCRPGDEQADWFIRNVPRQRGALPPVIDVEWTPFSPTCTIRPPRDELVREVGRMSAALERHYGQRPILYVPIDVHRDRLVGAFPRHEFWLRAVKDHPDNVYEDRKFRFWQYTATGTVPGVKGEVDRNAFAGSRNDWIAWLKHNLAT</sequence>
<evidence type="ECO:0000313" key="5">
    <source>
        <dbReference type="EMBL" id="MBO0902580.1"/>
    </source>
</evidence>
<dbReference type="SMART" id="SM00641">
    <property type="entry name" value="Glyco_25"/>
    <property type="match status" value="1"/>
</dbReference>